<evidence type="ECO:0000313" key="6">
    <source>
        <dbReference type="Proteomes" id="UP000824204"/>
    </source>
</evidence>
<dbReference type="EMBL" id="DXFX01000058">
    <property type="protein sequence ID" value="HIX07749.1"/>
    <property type="molecule type" value="Genomic_DNA"/>
</dbReference>
<dbReference type="PANTHER" id="PTHR43320">
    <property type="entry name" value="SUGAR KINASE"/>
    <property type="match status" value="1"/>
</dbReference>
<evidence type="ECO:0000256" key="3">
    <source>
        <dbReference type="ARBA" id="ARBA00022777"/>
    </source>
</evidence>
<feature type="domain" description="Carbohydrate kinase PfkB" evidence="4">
    <location>
        <begin position="2"/>
        <end position="300"/>
    </location>
</feature>
<name>A0A9D2AFF2_9FIRM</name>
<dbReference type="Gene3D" id="3.40.1190.20">
    <property type="match status" value="1"/>
</dbReference>
<evidence type="ECO:0000313" key="5">
    <source>
        <dbReference type="EMBL" id="HIX07749.1"/>
    </source>
</evidence>
<accession>A0A9D2AFF2</accession>
<keyword evidence="2" id="KW-0808">Transferase</keyword>
<dbReference type="Pfam" id="PF00294">
    <property type="entry name" value="PfkB"/>
    <property type="match status" value="1"/>
</dbReference>
<reference evidence="5" key="2">
    <citation type="submission" date="2021-04" db="EMBL/GenBank/DDBJ databases">
        <authorList>
            <person name="Gilroy R."/>
        </authorList>
    </citation>
    <scope>NUCLEOTIDE SEQUENCE</scope>
    <source>
        <strain evidence="5">811</strain>
    </source>
</reference>
<dbReference type="Proteomes" id="UP000824204">
    <property type="component" value="Unassembled WGS sequence"/>
</dbReference>
<comment type="similarity">
    <text evidence="1">Belongs to the carbohydrate kinase PfkB family.</text>
</comment>
<evidence type="ECO:0000259" key="4">
    <source>
        <dbReference type="Pfam" id="PF00294"/>
    </source>
</evidence>
<evidence type="ECO:0000256" key="2">
    <source>
        <dbReference type="ARBA" id="ARBA00022679"/>
    </source>
</evidence>
<reference evidence="5" key="1">
    <citation type="journal article" date="2021" name="PeerJ">
        <title>Extensive microbial diversity within the chicken gut microbiome revealed by metagenomics and culture.</title>
        <authorList>
            <person name="Gilroy R."/>
            <person name="Ravi A."/>
            <person name="Getino M."/>
            <person name="Pursley I."/>
            <person name="Horton D.L."/>
            <person name="Alikhan N.F."/>
            <person name="Baker D."/>
            <person name="Gharbi K."/>
            <person name="Hall N."/>
            <person name="Watson M."/>
            <person name="Adriaenssens E.M."/>
            <person name="Foster-Nyarko E."/>
            <person name="Jarju S."/>
            <person name="Secka A."/>
            <person name="Antonio M."/>
            <person name="Oren A."/>
            <person name="Chaudhuri R.R."/>
            <person name="La Ragione R."/>
            <person name="Hildebrand F."/>
            <person name="Pallen M.J."/>
        </authorList>
    </citation>
    <scope>NUCLEOTIDE SEQUENCE</scope>
    <source>
        <strain evidence="5">811</strain>
    </source>
</reference>
<dbReference type="PANTHER" id="PTHR43320:SF2">
    <property type="entry name" value="2-DEHYDRO-3-DEOXYGLUCONOKINASE_2-DEHYDRO-3-DEOXYGALACTONOKINASE"/>
    <property type="match status" value="1"/>
</dbReference>
<dbReference type="InterPro" id="IPR011611">
    <property type="entry name" value="PfkB_dom"/>
</dbReference>
<organism evidence="5 6">
    <name type="scientific">Candidatus Borkfalkia faecipullorum</name>
    <dbReference type="NCBI Taxonomy" id="2838510"/>
    <lineage>
        <taxon>Bacteria</taxon>
        <taxon>Bacillati</taxon>
        <taxon>Bacillota</taxon>
        <taxon>Clostridia</taxon>
        <taxon>Christensenellales</taxon>
        <taxon>Christensenellaceae</taxon>
        <taxon>Candidatus Borkfalkia</taxon>
    </lineage>
</organism>
<dbReference type="CDD" id="cd01166">
    <property type="entry name" value="KdgK"/>
    <property type="match status" value="1"/>
</dbReference>
<evidence type="ECO:0000256" key="1">
    <source>
        <dbReference type="ARBA" id="ARBA00010688"/>
    </source>
</evidence>
<dbReference type="GO" id="GO:0016301">
    <property type="term" value="F:kinase activity"/>
    <property type="evidence" value="ECO:0007669"/>
    <property type="project" value="UniProtKB-KW"/>
</dbReference>
<proteinExistence type="inferred from homology"/>
<protein>
    <submittedName>
        <fullName evidence="5">Sugar kinase</fullName>
    </submittedName>
</protein>
<sequence>MKIVTLGEIMLRLTSHGYDRFVQAQTFEANYGGAEANVAATLSVWGEDARFVSKVPAHEIGQAVINTLRSVGVDTRFVLRGGERLGIYFVERGADSRASKVIYDRKNSAFSLSEAKEYDWDAIFAGADWFHVTGITPALGKNAEQLALTACQEAKKRGLTLSFDVNYRSKLWGTEQAKNVSEKLLGYTDVCIVNENQAMELFGISGENAMREFAEKYSLRCVAFTYRRTEDALHNRIWSTLYSEGKSVKSREYRMEMIDRIGGGDAFAAGLVYALGHDFELQRAADFAEAASCLKHSVPGDVCVCSLDEVLSLAEGKTLGRVSR</sequence>
<dbReference type="AlphaFoldDB" id="A0A9D2AFF2"/>
<dbReference type="InterPro" id="IPR029056">
    <property type="entry name" value="Ribokinase-like"/>
</dbReference>
<dbReference type="InterPro" id="IPR052700">
    <property type="entry name" value="Carb_kinase_PfkB-like"/>
</dbReference>
<dbReference type="SUPFAM" id="SSF53613">
    <property type="entry name" value="Ribokinase-like"/>
    <property type="match status" value="1"/>
</dbReference>
<gene>
    <name evidence="5" type="ORF">H9741_04715</name>
</gene>
<keyword evidence="3 5" id="KW-0418">Kinase</keyword>
<comment type="caution">
    <text evidence="5">The sequence shown here is derived from an EMBL/GenBank/DDBJ whole genome shotgun (WGS) entry which is preliminary data.</text>
</comment>